<dbReference type="KEGG" id="cst:CLOST_1553"/>
<proteinExistence type="predicted"/>
<protein>
    <submittedName>
        <fullName evidence="1">Uncharacterized protein</fullName>
    </submittedName>
</protein>
<accession>E3PS19</accession>
<gene>
    <name evidence="1" type="ordered locus">CLOST_1553</name>
</gene>
<dbReference type="STRING" id="1511.CLOST_1553"/>
<dbReference type="BioCyc" id="CSTI499177:GJE9-1605-MONOMER"/>
<sequence>MIIGIENLTEDQKKLMHRVNKKHTDCVGSEYKAGMKITKVWLDENNTVCVKLRNGEWYHYYENGTWA</sequence>
<name>E3PS19_ACESD</name>
<dbReference type="eggNOG" id="ENOG502ZVCN">
    <property type="taxonomic scope" value="Bacteria"/>
</dbReference>
<keyword evidence="2" id="KW-1185">Reference proteome</keyword>
<organism evidence="1 2">
    <name type="scientific">Acetoanaerobium sticklandii (strain ATCC 12662 / DSM 519 / JCM 1433 / CCUG 9281 / NCIMB 10654 / HF)</name>
    <name type="common">Clostridium sticklandii</name>
    <dbReference type="NCBI Taxonomy" id="499177"/>
    <lineage>
        <taxon>Bacteria</taxon>
        <taxon>Bacillati</taxon>
        <taxon>Bacillota</taxon>
        <taxon>Clostridia</taxon>
        <taxon>Peptostreptococcales</taxon>
        <taxon>Filifactoraceae</taxon>
        <taxon>Acetoanaerobium</taxon>
    </lineage>
</organism>
<evidence type="ECO:0000313" key="1">
    <source>
        <dbReference type="EMBL" id="CBH21673.1"/>
    </source>
</evidence>
<dbReference type="Proteomes" id="UP000007041">
    <property type="component" value="Chromosome"/>
</dbReference>
<dbReference type="GeneID" id="35557183"/>
<dbReference type="HOGENOM" id="CLU_2664582_0_0_9"/>
<reference evidence="2" key="1">
    <citation type="journal article" date="2010" name="BMC Genomics">
        <title>Clostridium sticklandii, a specialist in amino acid degradation:revisiting its metabolism through its genome sequence.</title>
        <authorList>
            <person name="Fonknechten N."/>
            <person name="Chaussonnerie S."/>
            <person name="Tricot S."/>
            <person name="Lajus A."/>
            <person name="Andreesen J.R."/>
            <person name="Perchat N."/>
            <person name="Pelletier E."/>
            <person name="Gouyvenoux M."/>
            <person name="Barbe V."/>
            <person name="Salanoubat M."/>
            <person name="Le Paslier D."/>
            <person name="Weissenbach J."/>
            <person name="Cohen G.N."/>
            <person name="Kreimeyer A."/>
        </authorList>
    </citation>
    <scope>NUCLEOTIDE SEQUENCE [LARGE SCALE GENOMIC DNA]</scope>
    <source>
        <strain evidence="2">ATCC 12662 / DSM 519 / JCM 1433 / CCUG 9281 / NCIMB 10654 / HF</strain>
    </source>
</reference>
<dbReference type="EMBL" id="FP565809">
    <property type="protein sequence ID" value="CBH21673.1"/>
    <property type="molecule type" value="Genomic_DNA"/>
</dbReference>
<evidence type="ECO:0000313" key="2">
    <source>
        <dbReference type="Proteomes" id="UP000007041"/>
    </source>
</evidence>
<dbReference type="RefSeq" id="WP_013361766.1">
    <property type="nucleotide sequence ID" value="NC_014614.1"/>
</dbReference>
<dbReference type="AlphaFoldDB" id="E3PS19"/>